<keyword evidence="5 9" id="KW-1133">Transmembrane helix</keyword>
<feature type="region of interest" description="Disordered" evidence="8">
    <location>
        <begin position="310"/>
        <end position="376"/>
    </location>
</feature>
<keyword evidence="4" id="KW-0813">Transport</keyword>
<evidence type="ECO:0000259" key="10">
    <source>
        <dbReference type="PROSITE" id="PS50188"/>
    </source>
</evidence>
<name>A0A2P6U102_CHLSO</name>
<dbReference type="Gene3D" id="2.60.120.920">
    <property type="match status" value="1"/>
</dbReference>
<keyword evidence="7" id="KW-0539">Nucleus</keyword>
<feature type="transmembrane region" description="Helical" evidence="9">
    <location>
        <begin position="462"/>
        <end position="484"/>
    </location>
</feature>
<dbReference type="SMART" id="SM00449">
    <property type="entry name" value="SPRY"/>
    <property type="match status" value="1"/>
</dbReference>
<dbReference type="InterPro" id="IPR013320">
    <property type="entry name" value="ConA-like_dom_sf"/>
</dbReference>
<keyword evidence="6 9" id="KW-0472">Membrane</keyword>
<feature type="transmembrane region" description="Helical" evidence="9">
    <location>
        <begin position="666"/>
        <end position="688"/>
    </location>
</feature>
<comment type="subcellular location">
    <subcellularLocation>
        <location evidence="2">Membrane</location>
    </subcellularLocation>
    <subcellularLocation>
        <location evidence="1">Nucleus</location>
    </subcellularLocation>
</comment>
<feature type="transmembrane region" description="Helical" evidence="9">
    <location>
        <begin position="782"/>
        <end position="803"/>
    </location>
</feature>
<gene>
    <name evidence="11" type="ORF">C2E21_1980</name>
</gene>
<dbReference type="GO" id="GO:0008168">
    <property type="term" value="F:methyltransferase activity"/>
    <property type="evidence" value="ECO:0007669"/>
    <property type="project" value="UniProtKB-KW"/>
</dbReference>
<keyword evidence="11" id="KW-0489">Methyltransferase</keyword>
<feature type="region of interest" description="Disordered" evidence="8">
    <location>
        <begin position="1"/>
        <end position="82"/>
    </location>
</feature>
<proteinExistence type="predicted"/>
<sequence length="859" mass="90407">MISEQQGVPDQQPPAAAAAAEPAAAAQAAMPPGDHATNGTRKRSPSPAAAVAAPPVKQGGRGRGRGRRGGRGGRGAAAAAAAQPQELVKLGPEIARGSERLRTGWRPVQLSSEDRAGEIELDERQLAAASEAGYRMVRATHGTHSGTWYYEVRIDRLGPSGAARVGWATRQAELQAPVGADEHGFGYRSQGGSKVHKGWRDDYGQPYGEGDVIGCLLHLPEGGRPFEKGPADVVRHKGKLYFTEDAAPAQPQPLPGSFVAFTLNGTLQGKAYEGLREGTYYPALSMFTDRRQQQTSAAVTVNFGDSPFAFPPPSIEGCPQPRPVCELPGPRPQPARQEAAAAAQAQQAAAQQQQQAQQAQPPPQQQTDPTPLGGGQVAAPRIAALRCSWAMAMVPALQEPRRRLLSEAEGEPSPVKVFAALEDDTVTESGQAGWVEVSLHLMTIMFGAGVLGLPYALASLGWVLGLGVLALATGASAYSAFLLAELHTLRDGRRVRTLRALGDEVWGRRGRRWIMALQLTDMVGGVLIYTVVGGSSLAHIAGGCWGGNGATCDSQEALLPWTLCFAAAMVVLSQFKDFHALTVVSFVGAVMPLIYAGVAFVSVLVHSQDVQPDYAVVQKGGALVTAMNVLTGIGAMHYAFGGQVVQNEVTATLKAPPSVLHSMRRALAATYLVIGVCYFGVAIAGYAVFGNAVAGNILQSIPHRGPAIVANIAVLIHVGAACPAFSMTVYELLEEQAAQRKLLPLPIACRPWLARLVVRTAYICTVTFCALKVPYFNQLSGLKGGACMVPLCFIAPIALWTSYNRGYGASRWQLALNYGLMALLGCIALAATAGSVYQLAESASVAKGLACKATLPLAS</sequence>
<feature type="transmembrane region" description="Helical" evidence="9">
    <location>
        <begin position="708"/>
        <end position="733"/>
    </location>
</feature>
<accession>A0A2P6U102</accession>
<dbReference type="GO" id="GO:0048188">
    <property type="term" value="C:Set1C/COMPASS complex"/>
    <property type="evidence" value="ECO:0007669"/>
    <property type="project" value="InterPro"/>
</dbReference>
<organism evidence="11 12">
    <name type="scientific">Chlorella sorokiniana</name>
    <name type="common">Freshwater green alga</name>
    <dbReference type="NCBI Taxonomy" id="3076"/>
    <lineage>
        <taxon>Eukaryota</taxon>
        <taxon>Viridiplantae</taxon>
        <taxon>Chlorophyta</taxon>
        <taxon>core chlorophytes</taxon>
        <taxon>Trebouxiophyceae</taxon>
        <taxon>Chlorellales</taxon>
        <taxon>Chlorellaceae</taxon>
        <taxon>Chlorella clade</taxon>
        <taxon>Chlorella</taxon>
    </lineage>
</organism>
<evidence type="ECO:0000256" key="8">
    <source>
        <dbReference type="SAM" id="MobiDB-lite"/>
    </source>
</evidence>
<dbReference type="Proteomes" id="UP000239899">
    <property type="component" value="Unassembled WGS sequence"/>
</dbReference>
<dbReference type="OrthoDB" id="10266026at2759"/>
<dbReference type="SUPFAM" id="SSF49899">
    <property type="entry name" value="Concanavalin A-like lectins/glucanases"/>
    <property type="match status" value="1"/>
</dbReference>
<keyword evidence="3 9" id="KW-0812">Transmembrane</keyword>
<dbReference type="Pfam" id="PF01490">
    <property type="entry name" value="Aa_trans"/>
    <property type="match status" value="1"/>
</dbReference>
<dbReference type="PANTHER" id="PTHR10598:SF0">
    <property type="entry name" value="SET1_ASH2 HISTONE METHYLTRANSFERASE COMPLEX SUBUNIT ASH2"/>
    <property type="match status" value="1"/>
</dbReference>
<feature type="compositionally biased region" description="Low complexity" evidence="8">
    <location>
        <begin position="45"/>
        <end position="56"/>
    </location>
</feature>
<dbReference type="PROSITE" id="PS50188">
    <property type="entry name" value="B302_SPRY"/>
    <property type="match status" value="1"/>
</dbReference>
<dbReference type="GO" id="GO:0032259">
    <property type="term" value="P:methylation"/>
    <property type="evidence" value="ECO:0007669"/>
    <property type="project" value="UniProtKB-KW"/>
</dbReference>
<feature type="transmembrane region" description="Helical" evidence="9">
    <location>
        <begin position="516"/>
        <end position="538"/>
    </location>
</feature>
<dbReference type="InterPro" id="IPR013057">
    <property type="entry name" value="AA_transpt_TM"/>
</dbReference>
<evidence type="ECO:0000256" key="2">
    <source>
        <dbReference type="ARBA" id="ARBA00004370"/>
    </source>
</evidence>
<evidence type="ECO:0000256" key="6">
    <source>
        <dbReference type="ARBA" id="ARBA00023136"/>
    </source>
</evidence>
<feature type="transmembrane region" description="Helical" evidence="9">
    <location>
        <begin position="558"/>
        <end position="575"/>
    </location>
</feature>
<keyword evidence="11" id="KW-0808">Transferase</keyword>
<dbReference type="InterPro" id="IPR003877">
    <property type="entry name" value="SPRY_dom"/>
</dbReference>
<feature type="compositionally biased region" description="Low complexity" evidence="8">
    <location>
        <begin position="13"/>
        <end position="32"/>
    </location>
</feature>
<dbReference type="EMBL" id="LHPG02000003">
    <property type="protein sequence ID" value="PRW59978.1"/>
    <property type="molecule type" value="Genomic_DNA"/>
</dbReference>
<dbReference type="InterPro" id="IPR043136">
    <property type="entry name" value="B30.2/SPRY_sf"/>
</dbReference>
<dbReference type="InterPro" id="IPR001870">
    <property type="entry name" value="B30.2/SPRY"/>
</dbReference>
<feature type="compositionally biased region" description="Low complexity" evidence="8">
    <location>
        <begin position="334"/>
        <end position="359"/>
    </location>
</feature>
<dbReference type="PANTHER" id="PTHR10598">
    <property type="entry name" value="SET1/ASH2 HISTONE METHYLTRANSFERASE COMPLEX SUBUNIT ASH2"/>
    <property type="match status" value="1"/>
</dbReference>
<evidence type="ECO:0000256" key="7">
    <source>
        <dbReference type="ARBA" id="ARBA00023242"/>
    </source>
</evidence>
<dbReference type="GO" id="GO:0006865">
    <property type="term" value="P:amino acid transport"/>
    <property type="evidence" value="ECO:0007669"/>
    <property type="project" value="UniProtKB-KW"/>
</dbReference>
<dbReference type="GO" id="GO:0000976">
    <property type="term" value="F:transcription cis-regulatory region binding"/>
    <property type="evidence" value="ECO:0007669"/>
    <property type="project" value="TreeGrafter"/>
</dbReference>
<evidence type="ECO:0000313" key="11">
    <source>
        <dbReference type="EMBL" id="PRW59978.1"/>
    </source>
</evidence>
<dbReference type="InterPro" id="IPR037353">
    <property type="entry name" value="ASH2"/>
</dbReference>
<keyword evidence="12" id="KW-1185">Reference proteome</keyword>
<dbReference type="AlphaFoldDB" id="A0A2P6U102"/>
<keyword evidence="4" id="KW-0029">Amino-acid transport</keyword>
<evidence type="ECO:0000256" key="9">
    <source>
        <dbReference type="SAM" id="Phobius"/>
    </source>
</evidence>
<evidence type="ECO:0000313" key="12">
    <source>
        <dbReference type="Proteomes" id="UP000239899"/>
    </source>
</evidence>
<dbReference type="Pfam" id="PF00622">
    <property type="entry name" value="SPRY"/>
    <property type="match status" value="1"/>
</dbReference>
<comment type="caution">
    <text evidence="11">The sequence shown here is derived from an EMBL/GenBank/DDBJ whole genome shotgun (WGS) entry which is preliminary data.</text>
</comment>
<evidence type="ECO:0000256" key="4">
    <source>
        <dbReference type="ARBA" id="ARBA00022970"/>
    </source>
</evidence>
<evidence type="ECO:0000256" key="1">
    <source>
        <dbReference type="ARBA" id="ARBA00004123"/>
    </source>
</evidence>
<feature type="compositionally biased region" description="Basic residues" evidence="8">
    <location>
        <begin position="60"/>
        <end position="71"/>
    </location>
</feature>
<evidence type="ECO:0000256" key="3">
    <source>
        <dbReference type="ARBA" id="ARBA00022692"/>
    </source>
</evidence>
<dbReference type="GO" id="GO:0016020">
    <property type="term" value="C:membrane"/>
    <property type="evidence" value="ECO:0007669"/>
    <property type="project" value="UniProtKB-SubCell"/>
</dbReference>
<protein>
    <submittedName>
        <fullName evidence="11">Set1 Ash2 histone methyltransferase complex subunit ASH2</fullName>
    </submittedName>
</protein>
<evidence type="ECO:0000256" key="5">
    <source>
        <dbReference type="ARBA" id="ARBA00022989"/>
    </source>
</evidence>
<feature type="transmembrane region" description="Helical" evidence="9">
    <location>
        <begin position="815"/>
        <end position="837"/>
    </location>
</feature>
<reference evidence="11 12" key="1">
    <citation type="journal article" date="2018" name="Plant J.">
        <title>Genome sequences of Chlorella sorokiniana UTEX 1602 and Micractinium conductrix SAG 241.80: implications to maltose excretion by a green alga.</title>
        <authorList>
            <person name="Arriola M.B."/>
            <person name="Velmurugan N."/>
            <person name="Zhang Y."/>
            <person name="Plunkett M.H."/>
            <person name="Hondzo H."/>
            <person name="Barney B.M."/>
        </authorList>
    </citation>
    <scope>NUCLEOTIDE SEQUENCE [LARGE SCALE GENOMIC DNA]</scope>
    <source>
        <strain evidence="12">UTEX 1602</strain>
    </source>
</reference>
<dbReference type="CDD" id="cd12872">
    <property type="entry name" value="SPRY_Ash2"/>
    <property type="match status" value="1"/>
</dbReference>
<feature type="transmembrane region" description="Helical" evidence="9">
    <location>
        <begin position="625"/>
        <end position="645"/>
    </location>
</feature>
<feature type="transmembrane region" description="Helical" evidence="9">
    <location>
        <begin position="582"/>
        <end position="605"/>
    </location>
</feature>
<feature type="domain" description="B30.2/SPRY" evidence="10">
    <location>
        <begin position="68"/>
        <end position="308"/>
    </location>
</feature>
<feature type="transmembrane region" description="Helical" evidence="9">
    <location>
        <begin position="753"/>
        <end position="776"/>
    </location>
</feature>